<feature type="binding site" evidence="8">
    <location>
        <position position="55"/>
    </location>
    <ligand>
        <name>Mg(2+)</name>
        <dbReference type="ChEBI" id="CHEBI:18420"/>
    </ligand>
</feature>
<dbReference type="SFLD" id="SFLDS00029">
    <property type="entry name" value="Radical_SAM"/>
    <property type="match status" value="1"/>
</dbReference>
<dbReference type="GO" id="GO:0051539">
    <property type="term" value="F:4 iron, 4 sulfur cluster binding"/>
    <property type="evidence" value="ECO:0007669"/>
    <property type="project" value="UniProtKB-UniRule"/>
</dbReference>
<keyword evidence="5 8" id="KW-0408">Iron</keyword>
<comment type="function">
    <text evidence="8">Catalyzes the complex heterocyclic radical-mediated conversion of 6-carboxy-5,6,7,8-tetrahydropterin (CPH4) to 7-carboxy-7-deazaguanine (CDG), a step common to the biosynthetic pathways of all 7-deazapurine-containing compounds.</text>
</comment>
<comment type="similarity">
    <text evidence="8">Belongs to the radical SAM superfamily. 7-carboxy-7-deazaguanine synthase family.</text>
</comment>
<comment type="cofactor">
    <cofactor evidence="8">
        <name>Mg(2+)</name>
        <dbReference type="ChEBI" id="CHEBI:18420"/>
    </cofactor>
</comment>
<evidence type="ECO:0000256" key="7">
    <source>
        <dbReference type="ARBA" id="ARBA00023239"/>
    </source>
</evidence>
<dbReference type="Proteomes" id="UP000186015">
    <property type="component" value="Unassembled WGS sequence"/>
</dbReference>
<dbReference type="InterPro" id="IPR007197">
    <property type="entry name" value="rSAM"/>
</dbReference>
<evidence type="ECO:0000256" key="1">
    <source>
        <dbReference type="ARBA" id="ARBA00022485"/>
    </source>
</evidence>
<dbReference type="SUPFAM" id="SSF102114">
    <property type="entry name" value="Radical SAM enzymes"/>
    <property type="match status" value="1"/>
</dbReference>
<dbReference type="PANTHER" id="PTHR42836:SF1">
    <property type="entry name" value="7-CARBOXY-7-DEAZAGUANINE SYNTHASE"/>
    <property type="match status" value="1"/>
</dbReference>
<name>A0A1H7GLP1_RUMAL</name>
<evidence type="ECO:0000313" key="10">
    <source>
        <dbReference type="EMBL" id="SEK39038.1"/>
    </source>
</evidence>
<feature type="domain" description="Radical SAM core" evidence="9">
    <location>
        <begin position="33"/>
        <end position="233"/>
    </location>
</feature>
<dbReference type="GO" id="GO:0008616">
    <property type="term" value="P:tRNA queuosine(34) biosynthetic process"/>
    <property type="evidence" value="ECO:0007669"/>
    <property type="project" value="UniProtKB-UniRule"/>
</dbReference>
<keyword evidence="2 8" id="KW-0949">S-adenosyl-L-methionine</keyword>
<feature type="binding site" evidence="8">
    <location>
        <position position="46"/>
    </location>
    <ligand>
        <name>[4Fe-4S] cluster</name>
        <dbReference type="ChEBI" id="CHEBI:49883"/>
        <note>4Fe-4S-S-AdoMet</note>
    </ligand>
</feature>
<dbReference type="InterPro" id="IPR013785">
    <property type="entry name" value="Aldolase_TIM"/>
</dbReference>
<feature type="binding site" evidence="8">
    <location>
        <position position="50"/>
    </location>
    <ligand>
        <name>[4Fe-4S] cluster</name>
        <dbReference type="ChEBI" id="CHEBI:49883"/>
        <note>4Fe-4S-S-AdoMet</note>
    </ligand>
</feature>
<evidence type="ECO:0000256" key="2">
    <source>
        <dbReference type="ARBA" id="ARBA00022691"/>
    </source>
</evidence>
<evidence type="ECO:0000259" key="9">
    <source>
        <dbReference type="PROSITE" id="PS51918"/>
    </source>
</evidence>
<protein>
    <recommendedName>
        <fullName evidence="8">7-carboxy-7-deazaguanine synthase</fullName>
        <shortName evidence="8">CDG synthase</shortName>
        <ecNumber evidence="8">4.3.99.3</ecNumber>
    </recommendedName>
    <alternativeName>
        <fullName evidence="8">Queuosine biosynthesis protein QueE</fullName>
    </alternativeName>
</protein>
<feature type="binding site" evidence="8">
    <location>
        <position position="92"/>
    </location>
    <ligand>
        <name>substrate</name>
    </ligand>
</feature>
<comment type="caution">
    <text evidence="8">Lacks conserved residue(s) required for the propagation of feature annotation.</text>
</comment>
<reference evidence="10 11" key="1">
    <citation type="submission" date="2016-10" db="EMBL/GenBank/DDBJ databases">
        <authorList>
            <person name="de Groot N.N."/>
        </authorList>
    </citation>
    <scope>NUCLEOTIDE SEQUENCE [LARGE SCALE GENOMIC DNA]</scope>
    <source>
        <strain evidence="10 11">KH2T6</strain>
    </source>
</reference>
<dbReference type="CDD" id="cd01335">
    <property type="entry name" value="Radical_SAM"/>
    <property type="match status" value="1"/>
</dbReference>
<feature type="binding site" evidence="8">
    <location>
        <begin position="52"/>
        <end position="54"/>
    </location>
    <ligand>
        <name>S-adenosyl-L-methionine</name>
        <dbReference type="ChEBI" id="CHEBI:59789"/>
    </ligand>
</feature>
<dbReference type="InterPro" id="IPR058240">
    <property type="entry name" value="rSAM_sf"/>
</dbReference>
<comment type="cofactor">
    <cofactor evidence="8">
        <name>[4Fe-4S] cluster</name>
        <dbReference type="ChEBI" id="CHEBI:49883"/>
    </cofactor>
    <text evidence="8">Binds 1 [4Fe-4S] cluster. The cluster is coordinated with 3 cysteines and an exchangeable S-adenosyl-L-methionine.</text>
</comment>
<evidence type="ECO:0000256" key="6">
    <source>
        <dbReference type="ARBA" id="ARBA00023014"/>
    </source>
</evidence>
<feature type="binding site" evidence="8">
    <location>
        <position position="94"/>
    </location>
    <ligand>
        <name>S-adenosyl-L-methionine</name>
        <dbReference type="ChEBI" id="CHEBI:59789"/>
    </ligand>
</feature>
<dbReference type="NCBIfam" id="TIGR03963">
    <property type="entry name" value="rSAM_QueE_Clost"/>
    <property type="match status" value="1"/>
</dbReference>
<keyword evidence="6 8" id="KW-0411">Iron-sulfur</keyword>
<keyword evidence="8" id="KW-0671">Queuosine biosynthesis</keyword>
<feature type="binding site" evidence="8">
    <location>
        <position position="42"/>
    </location>
    <ligand>
        <name>substrate</name>
    </ligand>
</feature>
<dbReference type="HAMAP" id="MF_00917">
    <property type="entry name" value="QueE"/>
    <property type="match status" value="1"/>
</dbReference>
<comment type="subunit">
    <text evidence="8">Homodimer.</text>
</comment>
<proteinExistence type="inferred from homology"/>
<comment type="catalytic activity">
    <reaction evidence="8">
        <text>6-carboxy-5,6,7,8-tetrahydropterin + H(+) = 7-carboxy-7-carbaguanine + NH4(+)</text>
        <dbReference type="Rhea" id="RHEA:27974"/>
        <dbReference type="ChEBI" id="CHEBI:15378"/>
        <dbReference type="ChEBI" id="CHEBI:28938"/>
        <dbReference type="ChEBI" id="CHEBI:61032"/>
        <dbReference type="ChEBI" id="CHEBI:61036"/>
        <dbReference type="EC" id="4.3.99.3"/>
    </reaction>
</comment>
<dbReference type="GO" id="GO:0000287">
    <property type="term" value="F:magnesium ion binding"/>
    <property type="evidence" value="ECO:0007669"/>
    <property type="project" value="UniProtKB-UniRule"/>
</dbReference>
<dbReference type="PANTHER" id="PTHR42836">
    <property type="entry name" value="7-CARBOXY-7-DEAZAGUANINE SYNTHASE"/>
    <property type="match status" value="1"/>
</dbReference>
<dbReference type="UniPathway" id="UPA00391"/>
<sequence length="238" mass="26676">MKLPKTARITRVNDMGTFKLVESFVSINGEGRFAGELALFMRFAGCNLQCDWCDTKWANSADVAYTEKNVSQLADIAKSAADEYGLHRVTLTGGEPLLQNDIAELINALNDIGIDVEIETNGSVAIAPVAEKCKVRPEFTMDYKLPSSGMESRMCLENLSQLKNSDTLKFVCASREDLEQAALVLDRYKPVCKVYLSPVFGRIEPKDMVEFMKEKKLGRVNLQLQLHKFIWDPNERGV</sequence>
<keyword evidence="7 8" id="KW-0456">Lyase</keyword>
<dbReference type="Pfam" id="PF04055">
    <property type="entry name" value="Radical_SAM"/>
    <property type="match status" value="1"/>
</dbReference>
<dbReference type="AlphaFoldDB" id="A0A1H7GLP1"/>
<keyword evidence="1 8" id="KW-0004">4Fe-4S</keyword>
<evidence type="ECO:0000313" key="11">
    <source>
        <dbReference type="Proteomes" id="UP000186015"/>
    </source>
</evidence>
<organism evidence="10 11">
    <name type="scientific">Ruminococcus albus</name>
    <dbReference type="NCBI Taxonomy" id="1264"/>
    <lineage>
        <taxon>Bacteria</taxon>
        <taxon>Bacillati</taxon>
        <taxon>Bacillota</taxon>
        <taxon>Clostridia</taxon>
        <taxon>Eubacteriales</taxon>
        <taxon>Oscillospiraceae</taxon>
        <taxon>Ruminococcus</taxon>
    </lineage>
</organism>
<feature type="binding site" evidence="8">
    <location>
        <position position="53"/>
    </location>
    <ligand>
        <name>[4Fe-4S] cluster</name>
        <dbReference type="ChEBI" id="CHEBI:49883"/>
        <note>4Fe-4S-S-AdoMet</note>
    </ligand>
</feature>
<evidence type="ECO:0000256" key="8">
    <source>
        <dbReference type="HAMAP-Rule" id="MF_00917"/>
    </source>
</evidence>
<accession>A0A1H7GLP1</accession>
<dbReference type="PIRSF" id="PIRSF000370">
    <property type="entry name" value="QueE"/>
    <property type="match status" value="1"/>
</dbReference>
<keyword evidence="4 8" id="KW-0460">Magnesium</keyword>
<dbReference type="GO" id="GO:1904047">
    <property type="term" value="F:S-adenosyl-L-methionine binding"/>
    <property type="evidence" value="ECO:0007669"/>
    <property type="project" value="UniProtKB-UniRule"/>
</dbReference>
<dbReference type="PROSITE" id="PS51918">
    <property type="entry name" value="RADICAL_SAM"/>
    <property type="match status" value="1"/>
</dbReference>
<evidence type="ECO:0000256" key="4">
    <source>
        <dbReference type="ARBA" id="ARBA00022842"/>
    </source>
</evidence>
<dbReference type="Gene3D" id="3.20.20.70">
    <property type="entry name" value="Aldolase class I"/>
    <property type="match status" value="1"/>
</dbReference>
<keyword evidence="3 8" id="KW-0479">Metal-binding</keyword>
<dbReference type="InterPro" id="IPR023868">
    <property type="entry name" value="7-CO-7-deazaGua_synth_put_Clo"/>
</dbReference>
<gene>
    <name evidence="8" type="primary">queE</name>
    <name evidence="10" type="ORF">SAMN05216469_102164</name>
</gene>
<dbReference type="EMBL" id="FOAT01000002">
    <property type="protein sequence ID" value="SEK39038.1"/>
    <property type="molecule type" value="Genomic_DNA"/>
</dbReference>
<comment type="cofactor">
    <cofactor evidence="8">
        <name>S-adenosyl-L-methionine</name>
        <dbReference type="ChEBI" id="CHEBI:59789"/>
    </cofactor>
    <text evidence="8">Binds 1 S-adenosyl-L-methionine per subunit.</text>
</comment>
<dbReference type="EC" id="4.3.99.3" evidence="8"/>
<evidence type="ECO:0000256" key="3">
    <source>
        <dbReference type="ARBA" id="ARBA00022723"/>
    </source>
</evidence>
<comment type="pathway">
    <text evidence="8">Purine metabolism; 7-cyano-7-deazaguanine biosynthesis.</text>
</comment>
<evidence type="ECO:0000256" key="5">
    <source>
        <dbReference type="ARBA" id="ARBA00023004"/>
    </source>
</evidence>
<dbReference type="InterPro" id="IPR024924">
    <property type="entry name" value="7-CO-7-deazaguanine_synth-like"/>
</dbReference>
<feature type="binding site" evidence="8">
    <location>
        <begin position="27"/>
        <end position="29"/>
    </location>
    <ligand>
        <name>substrate</name>
    </ligand>
</feature>
<dbReference type="GO" id="GO:0016840">
    <property type="term" value="F:carbon-nitrogen lyase activity"/>
    <property type="evidence" value="ECO:0007669"/>
    <property type="project" value="UniProtKB-UniRule"/>
</dbReference>